<dbReference type="AlphaFoldDB" id="A0AAV9RL43"/>
<feature type="region of interest" description="Disordered" evidence="1">
    <location>
        <begin position="65"/>
        <end position="99"/>
    </location>
</feature>
<name>A0AAV9RL43_9TELE</name>
<proteinExistence type="predicted"/>
<evidence type="ECO:0000256" key="1">
    <source>
        <dbReference type="SAM" id="MobiDB-lite"/>
    </source>
</evidence>
<feature type="compositionally biased region" description="Low complexity" evidence="1">
    <location>
        <begin position="72"/>
        <end position="82"/>
    </location>
</feature>
<reference evidence="2 3" key="1">
    <citation type="submission" date="2021-06" db="EMBL/GenBank/DDBJ databases">
        <authorList>
            <person name="Palmer J.M."/>
        </authorList>
    </citation>
    <scope>NUCLEOTIDE SEQUENCE [LARGE SCALE GENOMIC DNA]</scope>
    <source>
        <strain evidence="2 3">MEX-2019</strain>
        <tissue evidence="2">Muscle</tissue>
    </source>
</reference>
<accession>A0AAV9RL43</accession>
<keyword evidence="3" id="KW-1185">Reference proteome</keyword>
<comment type="caution">
    <text evidence="2">The sequence shown here is derived from an EMBL/GenBank/DDBJ whole genome shotgun (WGS) entry which is preliminary data.</text>
</comment>
<evidence type="ECO:0000313" key="2">
    <source>
        <dbReference type="EMBL" id="KAK5609534.1"/>
    </source>
</evidence>
<organism evidence="2 3">
    <name type="scientific">Crenichthys baileyi</name>
    <name type="common">White River springfish</name>
    <dbReference type="NCBI Taxonomy" id="28760"/>
    <lineage>
        <taxon>Eukaryota</taxon>
        <taxon>Metazoa</taxon>
        <taxon>Chordata</taxon>
        <taxon>Craniata</taxon>
        <taxon>Vertebrata</taxon>
        <taxon>Euteleostomi</taxon>
        <taxon>Actinopterygii</taxon>
        <taxon>Neopterygii</taxon>
        <taxon>Teleostei</taxon>
        <taxon>Neoteleostei</taxon>
        <taxon>Acanthomorphata</taxon>
        <taxon>Ovalentaria</taxon>
        <taxon>Atherinomorphae</taxon>
        <taxon>Cyprinodontiformes</taxon>
        <taxon>Goodeidae</taxon>
        <taxon>Crenichthys</taxon>
    </lineage>
</organism>
<gene>
    <name evidence="2" type="ORF">CRENBAI_006356</name>
</gene>
<protein>
    <submittedName>
        <fullName evidence="2">Uncharacterized protein</fullName>
    </submittedName>
</protein>
<evidence type="ECO:0000313" key="3">
    <source>
        <dbReference type="Proteomes" id="UP001311232"/>
    </source>
</evidence>
<sequence length="99" mass="10848">MSGDGLNAAHLGAIQTEALIRRSRTCIHRLVIPHECCARQPARSQTLPTDLPTWTPGINLPGTNLCIDHRTSQPSSLTSTSSRFQPRPEPSPDSPQRIK</sequence>
<dbReference type="EMBL" id="JAHHUM010001744">
    <property type="protein sequence ID" value="KAK5609534.1"/>
    <property type="molecule type" value="Genomic_DNA"/>
</dbReference>
<dbReference type="Proteomes" id="UP001311232">
    <property type="component" value="Unassembled WGS sequence"/>
</dbReference>